<sequence>MYTGSEDGPCHRKAYSSCLLKTLQTRYLFEWHLKGIPFVHDFAVLGIVGCRWSKYGNASYKISKFRTTYEGIIMHLSILSGNS</sequence>
<gene>
    <name evidence="1" type="ORF">MKW98_007927</name>
</gene>
<dbReference type="EMBL" id="JAJJMB010010320">
    <property type="protein sequence ID" value="KAI3909403.1"/>
    <property type="molecule type" value="Genomic_DNA"/>
</dbReference>
<reference evidence="1" key="1">
    <citation type="submission" date="2022-04" db="EMBL/GenBank/DDBJ databases">
        <title>A functionally conserved STORR gene fusion in Papaver species that diverged 16.8 million years ago.</title>
        <authorList>
            <person name="Catania T."/>
        </authorList>
    </citation>
    <scope>NUCLEOTIDE SEQUENCE</scope>
    <source>
        <strain evidence="1">S-188037</strain>
    </source>
</reference>
<comment type="caution">
    <text evidence="1">The sequence shown here is derived from an EMBL/GenBank/DDBJ whole genome shotgun (WGS) entry which is preliminary data.</text>
</comment>
<organism evidence="1 2">
    <name type="scientific">Papaver atlanticum</name>
    <dbReference type="NCBI Taxonomy" id="357466"/>
    <lineage>
        <taxon>Eukaryota</taxon>
        <taxon>Viridiplantae</taxon>
        <taxon>Streptophyta</taxon>
        <taxon>Embryophyta</taxon>
        <taxon>Tracheophyta</taxon>
        <taxon>Spermatophyta</taxon>
        <taxon>Magnoliopsida</taxon>
        <taxon>Ranunculales</taxon>
        <taxon>Papaveraceae</taxon>
        <taxon>Papaveroideae</taxon>
        <taxon>Papaver</taxon>
    </lineage>
</organism>
<evidence type="ECO:0000313" key="1">
    <source>
        <dbReference type="EMBL" id="KAI3909403.1"/>
    </source>
</evidence>
<dbReference type="AlphaFoldDB" id="A0AAD4XG09"/>
<accession>A0AAD4XG09</accession>
<dbReference type="Proteomes" id="UP001202328">
    <property type="component" value="Unassembled WGS sequence"/>
</dbReference>
<keyword evidence="2" id="KW-1185">Reference proteome</keyword>
<protein>
    <submittedName>
        <fullName evidence="1">Uncharacterized protein</fullName>
    </submittedName>
</protein>
<proteinExistence type="predicted"/>
<name>A0AAD4XG09_9MAGN</name>
<evidence type="ECO:0000313" key="2">
    <source>
        <dbReference type="Proteomes" id="UP001202328"/>
    </source>
</evidence>